<feature type="compositionally biased region" description="Basic and acidic residues" evidence="1">
    <location>
        <begin position="55"/>
        <end position="69"/>
    </location>
</feature>
<dbReference type="AlphaFoldDB" id="A0A0F9M3G5"/>
<proteinExistence type="predicted"/>
<feature type="region of interest" description="Disordered" evidence="1">
    <location>
        <begin position="53"/>
        <end position="85"/>
    </location>
</feature>
<dbReference type="EMBL" id="LAZR01011037">
    <property type="protein sequence ID" value="KKM63767.1"/>
    <property type="molecule type" value="Genomic_DNA"/>
</dbReference>
<protein>
    <submittedName>
        <fullName evidence="2">Uncharacterized protein</fullName>
    </submittedName>
</protein>
<feature type="compositionally biased region" description="Basic and acidic residues" evidence="1">
    <location>
        <begin position="229"/>
        <end position="247"/>
    </location>
</feature>
<organism evidence="2">
    <name type="scientific">marine sediment metagenome</name>
    <dbReference type="NCBI Taxonomy" id="412755"/>
    <lineage>
        <taxon>unclassified sequences</taxon>
        <taxon>metagenomes</taxon>
        <taxon>ecological metagenomes</taxon>
    </lineage>
</organism>
<sequence>MPRTQNVATGLSAFVQAFSAVDAVGSRRRREKLLAERLEDEQAFRAQQIEFQQAGEDRAQTEFDETREQRQRRRAGDAVGLDPKSTDAQLREAAQDSVVAQQALLKRNQTAEGARVFGNIADQQLAARQIDAGVEGASGEETEQLSGLSQSVGAAKLPGDLSATRSVSRDEIRKQTGAAFTIAGAAGFKQSFDMPPDFMTLDEIKEFGKTDPTEAEAIRVRQQAELIESDPRDGTQVTDDREAKKAETQQLWGDFTDASNPAGDQWRRFVDKNPSAAVSVYFDARNSLDASTRRDTDKLMKPAVDLAKAEQRLVLDAEDADPTSQDTARAQRKYSRALAVDHAIITGFDPAKEAGIRSAGIPSGNEELGQSFSEQLQNGPRTEGMIAENKQRQIRSQLVRDHANPTRKASSQQLKNLYLGTQMGIITPQQAIWASWHGGQLPGAIPEHILVGKGQTLIAKTADGFKVISSPSDRDALDRKYNKFSAGSRAALTRHFSQFNTDDHKSRGTAYESDFLAFLGRTTAVASKLGIDLSSEIDLVQLANRYQQKAIFDKVYHEQFWEFGPDFVGDREDYAEHFDSFDAAVYGTKIDEFLQIKSGEIFNEFRDIRVDPIQGGGVDAAGFRKALELDNPQAAAQLNRQFPSDSALEAALVQQAQLEQQGQ</sequence>
<accession>A0A0F9M3G5</accession>
<evidence type="ECO:0000313" key="2">
    <source>
        <dbReference type="EMBL" id="KKM63767.1"/>
    </source>
</evidence>
<feature type="region of interest" description="Disordered" evidence="1">
    <location>
        <begin position="226"/>
        <end position="248"/>
    </location>
</feature>
<gene>
    <name evidence="2" type="ORF">LCGC14_1508150</name>
</gene>
<comment type="caution">
    <text evidence="2">The sequence shown here is derived from an EMBL/GenBank/DDBJ whole genome shotgun (WGS) entry which is preliminary data.</text>
</comment>
<evidence type="ECO:0000256" key="1">
    <source>
        <dbReference type="SAM" id="MobiDB-lite"/>
    </source>
</evidence>
<reference evidence="2" key="1">
    <citation type="journal article" date="2015" name="Nature">
        <title>Complex archaea that bridge the gap between prokaryotes and eukaryotes.</title>
        <authorList>
            <person name="Spang A."/>
            <person name="Saw J.H."/>
            <person name="Jorgensen S.L."/>
            <person name="Zaremba-Niedzwiedzka K."/>
            <person name="Martijn J."/>
            <person name="Lind A.E."/>
            <person name="van Eijk R."/>
            <person name="Schleper C."/>
            <person name="Guy L."/>
            <person name="Ettema T.J."/>
        </authorList>
    </citation>
    <scope>NUCLEOTIDE SEQUENCE</scope>
</reference>
<name>A0A0F9M3G5_9ZZZZ</name>